<keyword evidence="1" id="KW-0732">Signal</keyword>
<dbReference type="Proteomes" id="UP000007801">
    <property type="component" value="Unassembled WGS sequence"/>
</dbReference>
<name>A0A0P9AQV4_DROAN</name>
<dbReference type="EMBL" id="CH902617">
    <property type="protein sequence ID" value="KPU79938.1"/>
    <property type="molecule type" value="Genomic_DNA"/>
</dbReference>
<dbReference type="OrthoDB" id="8026672at2759"/>
<evidence type="ECO:0000313" key="2">
    <source>
        <dbReference type="EMBL" id="KPU79938.1"/>
    </source>
</evidence>
<dbReference type="STRING" id="7217.A0A0P9AQV4"/>
<organism evidence="2 3">
    <name type="scientific">Drosophila ananassae</name>
    <name type="common">Fruit fly</name>
    <dbReference type="NCBI Taxonomy" id="7217"/>
    <lineage>
        <taxon>Eukaryota</taxon>
        <taxon>Metazoa</taxon>
        <taxon>Ecdysozoa</taxon>
        <taxon>Arthropoda</taxon>
        <taxon>Hexapoda</taxon>
        <taxon>Insecta</taxon>
        <taxon>Pterygota</taxon>
        <taxon>Neoptera</taxon>
        <taxon>Endopterygota</taxon>
        <taxon>Diptera</taxon>
        <taxon>Brachycera</taxon>
        <taxon>Muscomorpha</taxon>
        <taxon>Ephydroidea</taxon>
        <taxon>Drosophilidae</taxon>
        <taxon>Drosophila</taxon>
        <taxon>Sophophora</taxon>
    </lineage>
</organism>
<protein>
    <submittedName>
        <fullName evidence="2">Uncharacterized protein, isoform B</fullName>
    </submittedName>
</protein>
<accession>A0A0P9AQV4</accession>
<feature type="signal peptide" evidence="1">
    <location>
        <begin position="1"/>
        <end position="24"/>
    </location>
</feature>
<gene>
    <name evidence="2" type="primary">Dana\GF16828</name>
    <name evidence="2" type="synonym">dana_GLEANR_18094</name>
    <name evidence="2" type="ORF">GF16828</name>
</gene>
<reference evidence="2 3" key="1">
    <citation type="journal article" date="2007" name="Nature">
        <title>Evolution of genes and genomes on the Drosophila phylogeny.</title>
        <authorList>
            <consortium name="Drosophila 12 Genomes Consortium"/>
            <person name="Clark A.G."/>
            <person name="Eisen M.B."/>
            <person name="Smith D.R."/>
            <person name="Bergman C.M."/>
            <person name="Oliver B."/>
            <person name="Markow T.A."/>
            <person name="Kaufman T.C."/>
            <person name="Kellis M."/>
            <person name="Gelbart W."/>
            <person name="Iyer V.N."/>
            <person name="Pollard D.A."/>
            <person name="Sackton T.B."/>
            <person name="Larracuente A.M."/>
            <person name="Singh N.D."/>
            <person name="Abad J.P."/>
            <person name="Abt D.N."/>
            <person name="Adryan B."/>
            <person name="Aguade M."/>
            <person name="Akashi H."/>
            <person name="Anderson W.W."/>
            <person name="Aquadro C.F."/>
            <person name="Ardell D.H."/>
            <person name="Arguello R."/>
            <person name="Artieri C.G."/>
            <person name="Barbash D.A."/>
            <person name="Barker D."/>
            <person name="Barsanti P."/>
            <person name="Batterham P."/>
            <person name="Batzoglou S."/>
            <person name="Begun D."/>
            <person name="Bhutkar A."/>
            <person name="Blanco E."/>
            <person name="Bosak S.A."/>
            <person name="Bradley R.K."/>
            <person name="Brand A.D."/>
            <person name="Brent M.R."/>
            <person name="Brooks A.N."/>
            <person name="Brown R.H."/>
            <person name="Butlin R.K."/>
            <person name="Caggese C."/>
            <person name="Calvi B.R."/>
            <person name="Bernardo de Carvalho A."/>
            <person name="Caspi A."/>
            <person name="Castrezana S."/>
            <person name="Celniker S.E."/>
            <person name="Chang J.L."/>
            <person name="Chapple C."/>
            <person name="Chatterji S."/>
            <person name="Chinwalla A."/>
            <person name="Civetta A."/>
            <person name="Clifton S.W."/>
            <person name="Comeron J.M."/>
            <person name="Costello J.C."/>
            <person name="Coyne J.A."/>
            <person name="Daub J."/>
            <person name="David R.G."/>
            <person name="Delcher A.L."/>
            <person name="Delehaunty K."/>
            <person name="Do C.B."/>
            <person name="Ebling H."/>
            <person name="Edwards K."/>
            <person name="Eickbush T."/>
            <person name="Evans J.D."/>
            <person name="Filipski A."/>
            <person name="Findeiss S."/>
            <person name="Freyhult E."/>
            <person name="Fulton L."/>
            <person name="Fulton R."/>
            <person name="Garcia A.C."/>
            <person name="Gardiner A."/>
            <person name="Garfield D.A."/>
            <person name="Garvin B.E."/>
            <person name="Gibson G."/>
            <person name="Gilbert D."/>
            <person name="Gnerre S."/>
            <person name="Godfrey J."/>
            <person name="Good R."/>
            <person name="Gotea V."/>
            <person name="Gravely B."/>
            <person name="Greenberg A.J."/>
            <person name="Griffiths-Jones S."/>
            <person name="Gross S."/>
            <person name="Guigo R."/>
            <person name="Gustafson E.A."/>
            <person name="Haerty W."/>
            <person name="Hahn M.W."/>
            <person name="Halligan D.L."/>
            <person name="Halpern A.L."/>
            <person name="Halter G.M."/>
            <person name="Han M.V."/>
            <person name="Heger A."/>
            <person name="Hillier L."/>
            <person name="Hinrichs A.S."/>
            <person name="Holmes I."/>
            <person name="Hoskins R.A."/>
            <person name="Hubisz M.J."/>
            <person name="Hultmark D."/>
            <person name="Huntley M.A."/>
            <person name="Jaffe D.B."/>
            <person name="Jagadeeshan S."/>
            <person name="Jeck W.R."/>
            <person name="Johnson J."/>
            <person name="Jones C.D."/>
            <person name="Jordan W.C."/>
            <person name="Karpen G.H."/>
            <person name="Kataoka E."/>
            <person name="Keightley P.D."/>
            <person name="Kheradpour P."/>
            <person name="Kirkness E.F."/>
            <person name="Koerich L.B."/>
            <person name="Kristiansen K."/>
            <person name="Kudrna D."/>
            <person name="Kulathinal R.J."/>
            <person name="Kumar S."/>
            <person name="Kwok R."/>
            <person name="Lander E."/>
            <person name="Langley C.H."/>
            <person name="Lapoint R."/>
            <person name="Lazzaro B.P."/>
            <person name="Lee S.J."/>
            <person name="Levesque L."/>
            <person name="Li R."/>
            <person name="Lin C.F."/>
            <person name="Lin M.F."/>
            <person name="Lindblad-Toh K."/>
            <person name="Llopart A."/>
            <person name="Long M."/>
            <person name="Low L."/>
            <person name="Lozovsky E."/>
            <person name="Lu J."/>
            <person name="Luo M."/>
            <person name="Machado C.A."/>
            <person name="Makalowski W."/>
            <person name="Marzo M."/>
            <person name="Matsuda M."/>
            <person name="Matzkin L."/>
            <person name="McAllister B."/>
            <person name="McBride C.S."/>
            <person name="McKernan B."/>
            <person name="McKernan K."/>
            <person name="Mendez-Lago M."/>
            <person name="Minx P."/>
            <person name="Mollenhauer M.U."/>
            <person name="Montooth K."/>
            <person name="Mount S.M."/>
            <person name="Mu X."/>
            <person name="Myers E."/>
            <person name="Negre B."/>
            <person name="Newfeld S."/>
            <person name="Nielsen R."/>
            <person name="Noor M.A."/>
            <person name="O'Grady P."/>
            <person name="Pachter L."/>
            <person name="Papaceit M."/>
            <person name="Parisi M.J."/>
            <person name="Parisi M."/>
            <person name="Parts L."/>
            <person name="Pedersen J.S."/>
            <person name="Pesole G."/>
            <person name="Phillippy A.M."/>
            <person name="Ponting C.P."/>
            <person name="Pop M."/>
            <person name="Porcelli D."/>
            <person name="Powell J.R."/>
            <person name="Prohaska S."/>
            <person name="Pruitt K."/>
            <person name="Puig M."/>
            <person name="Quesneville H."/>
            <person name="Ram K.R."/>
            <person name="Rand D."/>
            <person name="Rasmussen M.D."/>
            <person name="Reed L.K."/>
            <person name="Reenan R."/>
            <person name="Reily A."/>
            <person name="Remington K.A."/>
            <person name="Rieger T.T."/>
            <person name="Ritchie M.G."/>
            <person name="Robin C."/>
            <person name="Rogers Y.H."/>
            <person name="Rohde C."/>
            <person name="Rozas J."/>
            <person name="Rubenfield M.J."/>
            <person name="Ruiz A."/>
            <person name="Russo S."/>
            <person name="Salzberg S.L."/>
            <person name="Sanchez-Gracia A."/>
            <person name="Saranga D.J."/>
            <person name="Sato H."/>
            <person name="Schaeffer S.W."/>
            <person name="Schatz M.C."/>
            <person name="Schlenke T."/>
            <person name="Schwartz R."/>
            <person name="Segarra C."/>
            <person name="Singh R.S."/>
            <person name="Sirot L."/>
            <person name="Sirota M."/>
            <person name="Sisneros N.B."/>
            <person name="Smith C.D."/>
            <person name="Smith T.F."/>
            <person name="Spieth J."/>
            <person name="Stage D.E."/>
            <person name="Stark A."/>
            <person name="Stephan W."/>
            <person name="Strausberg R.L."/>
            <person name="Strempel S."/>
            <person name="Sturgill D."/>
            <person name="Sutton G."/>
            <person name="Sutton G.G."/>
            <person name="Tao W."/>
            <person name="Teichmann S."/>
            <person name="Tobari Y.N."/>
            <person name="Tomimura Y."/>
            <person name="Tsolas J.M."/>
            <person name="Valente V.L."/>
            <person name="Venter E."/>
            <person name="Venter J.C."/>
            <person name="Vicario S."/>
            <person name="Vieira F.G."/>
            <person name="Vilella A.J."/>
            <person name="Villasante A."/>
            <person name="Walenz B."/>
            <person name="Wang J."/>
            <person name="Wasserman M."/>
            <person name="Watts T."/>
            <person name="Wilson D."/>
            <person name="Wilson R.K."/>
            <person name="Wing R.A."/>
            <person name="Wolfner M.F."/>
            <person name="Wong A."/>
            <person name="Wong G.K."/>
            <person name="Wu C.I."/>
            <person name="Wu G."/>
            <person name="Yamamoto D."/>
            <person name="Yang H.P."/>
            <person name="Yang S.P."/>
            <person name="Yorke J.A."/>
            <person name="Yoshida K."/>
            <person name="Zdobnov E."/>
            <person name="Zhang P."/>
            <person name="Zhang Y."/>
            <person name="Zimin A.V."/>
            <person name="Baldwin J."/>
            <person name="Abdouelleil A."/>
            <person name="Abdulkadir J."/>
            <person name="Abebe A."/>
            <person name="Abera B."/>
            <person name="Abreu J."/>
            <person name="Acer S.C."/>
            <person name="Aftuck L."/>
            <person name="Alexander A."/>
            <person name="An P."/>
            <person name="Anderson E."/>
            <person name="Anderson S."/>
            <person name="Arachi H."/>
            <person name="Azer M."/>
            <person name="Bachantsang P."/>
            <person name="Barry A."/>
            <person name="Bayul T."/>
            <person name="Berlin A."/>
            <person name="Bessette D."/>
            <person name="Bloom T."/>
            <person name="Blye J."/>
            <person name="Boguslavskiy L."/>
            <person name="Bonnet C."/>
            <person name="Boukhgalter B."/>
            <person name="Bourzgui I."/>
            <person name="Brown A."/>
            <person name="Cahill P."/>
            <person name="Channer S."/>
            <person name="Cheshatsang Y."/>
            <person name="Chuda L."/>
            <person name="Citroen M."/>
            <person name="Collymore A."/>
            <person name="Cooke P."/>
            <person name="Costello M."/>
            <person name="D'Aco K."/>
            <person name="Daza R."/>
            <person name="De Haan G."/>
            <person name="DeGray S."/>
            <person name="DeMaso C."/>
            <person name="Dhargay N."/>
            <person name="Dooley K."/>
            <person name="Dooley E."/>
            <person name="Doricent M."/>
            <person name="Dorje P."/>
            <person name="Dorjee K."/>
            <person name="Dupes A."/>
            <person name="Elong R."/>
            <person name="Falk J."/>
            <person name="Farina A."/>
            <person name="Faro S."/>
            <person name="Ferguson D."/>
            <person name="Fisher S."/>
            <person name="Foley C.D."/>
            <person name="Franke A."/>
            <person name="Friedrich D."/>
            <person name="Gadbois L."/>
            <person name="Gearin G."/>
            <person name="Gearin C.R."/>
            <person name="Giannoukos G."/>
            <person name="Goode T."/>
            <person name="Graham J."/>
            <person name="Grandbois E."/>
            <person name="Grewal S."/>
            <person name="Gyaltsen K."/>
            <person name="Hafez N."/>
            <person name="Hagos B."/>
            <person name="Hall J."/>
            <person name="Henson C."/>
            <person name="Hollinger A."/>
            <person name="Honan T."/>
            <person name="Huard M.D."/>
            <person name="Hughes L."/>
            <person name="Hurhula B."/>
            <person name="Husby M.E."/>
            <person name="Kamat A."/>
            <person name="Kanga B."/>
            <person name="Kashin S."/>
            <person name="Khazanovich D."/>
            <person name="Kisner P."/>
            <person name="Lance K."/>
            <person name="Lara M."/>
            <person name="Lee W."/>
            <person name="Lennon N."/>
            <person name="Letendre F."/>
            <person name="LeVine R."/>
            <person name="Lipovsky A."/>
            <person name="Liu X."/>
            <person name="Liu J."/>
            <person name="Liu S."/>
            <person name="Lokyitsang T."/>
            <person name="Lokyitsang Y."/>
            <person name="Lubonja R."/>
            <person name="Lui A."/>
            <person name="MacDonald P."/>
            <person name="Magnisalis V."/>
            <person name="Maru K."/>
            <person name="Matthews C."/>
            <person name="McCusker W."/>
            <person name="McDonough S."/>
            <person name="Mehta T."/>
            <person name="Meldrim J."/>
            <person name="Meneus L."/>
            <person name="Mihai O."/>
            <person name="Mihalev A."/>
            <person name="Mihova T."/>
            <person name="Mittelman R."/>
            <person name="Mlenga V."/>
            <person name="Montmayeur A."/>
            <person name="Mulrain L."/>
            <person name="Navidi A."/>
            <person name="Naylor J."/>
            <person name="Negash T."/>
            <person name="Nguyen T."/>
            <person name="Nguyen N."/>
            <person name="Nicol R."/>
            <person name="Norbu C."/>
            <person name="Norbu N."/>
            <person name="Novod N."/>
            <person name="O'Neill B."/>
            <person name="Osman S."/>
            <person name="Markiewicz E."/>
            <person name="Oyono O.L."/>
            <person name="Patti C."/>
            <person name="Phunkhang P."/>
            <person name="Pierre F."/>
            <person name="Priest M."/>
            <person name="Raghuraman S."/>
            <person name="Rege F."/>
            <person name="Reyes R."/>
            <person name="Rise C."/>
            <person name="Rogov P."/>
            <person name="Ross K."/>
            <person name="Ryan E."/>
            <person name="Settipalli S."/>
            <person name="Shea T."/>
            <person name="Sherpa N."/>
            <person name="Shi L."/>
            <person name="Shih D."/>
            <person name="Sparrow T."/>
            <person name="Spaulding J."/>
            <person name="Stalker J."/>
            <person name="Stange-Thomann N."/>
            <person name="Stavropoulos S."/>
            <person name="Stone C."/>
            <person name="Strader C."/>
            <person name="Tesfaye S."/>
            <person name="Thomson T."/>
            <person name="Thoulutsang Y."/>
            <person name="Thoulutsang D."/>
            <person name="Topham K."/>
            <person name="Topping I."/>
            <person name="Tsamla T."/>
            <person name="Vassiliev H."/>
            <person name="Vo A."/>
            <person name="Wangchuk T."/>
            <person name="Wangdi T."/>
            <person name="Weiand M."/>
            <person name="Wilkinson J."/>
            <person name="Wilson A."/>
            <person name="Yadav S."/>
            <person name="Young G."/>
            <person name="Yu Q."/>
            <person name="Zembek L."/>
            <person name="Zhong D."/>
            <person name="Zimmer A."/>
            <person name="Zwirko Z."/>
            <person name="Jaffe D.B."/>
            <person name="Alvarez P."/>
            <person name="Brockman W."/>
            <person name="Butler J."/>
            <person name="Chin C."/>
            <person name="Gnerre S."/>
            <person name="Grabherr M."/>
            <person name="Kleber M."/>
            <person name="Mauceli E."/>
            <person name="MacCallum I."/>
        </authorList>
    </citation>
    <scope>NUCLEOTIDE SEQUENCE [LARGE SCALE GENOMIC DNA]</scope>
    <source>
        <strain evidence="3">Tucson 14024-0371.13</strain>
    </source>
</reference>
<dbReference type="InParanoid" id="A0A0P9AQV4"/>
<evidence type="ECO:0000256" key="1">
    <source>
        <dbReference type="SAM" id="SignalP"/>
    </source>
</evidence>
<proteinExistence type="predicted"/>
<keyword evidence="3" id="KW-1185">Reference proteome</keyword>
<evidence type="ECO:0000313" key="3">
    <source>
        <dbReference type="Proteomes" id="UP000007801"/>
    </source>
</evidence>
<dbReference type="AlphaFoldDB" id="A0A0P9AQV4"/>
<sequence>MSFCIAAVTASALIILSTFSLVQSNVTFHFSLDFNDKQPPNSSEVIDKTILVEDNEITMVDSEATTASPIGQWSNEDQFNDFTLKNVLETRSLVQQLNAELSPLAGRSNYLARTLKLSLRYVNAVDASLENLTNFGQLVELLRKFVSLIDILRDPSNFGGARSLEYVLFKLVLEKYDIPNKRQEIGELLERAEQAWQSTLKIHFRNRLRVES</sequence>
<feature type="chain" id="PRO_5006155275" evidence="1">
    <location>
        <begin position="25"/>
        <end position="212"/>
    </location>
</feature>